<name>A0A381NJC6_9ZZZZ</name>
<gene>
    <name evidence="1" type="ORF">METZ01_LOCUS7560</name>
</gene>
<sequence length="75" mass="8250">MAINQKLWDVVNEHVGPTDSTQLLATGGMMLKVALELYTVVLSDDDIGKLLETVKAAIPQNRAKMKSMLGERTLH</sequence>
<dbReference type="EMBL" id="UINC01000403">
    <property type="protein sequence ID" value="SUZ54706.1"/>
    <property type="molecule type" value="Genomic_DNA"/>
</dbReference>
<organism evidence="1">
    <name type="scientific">marine metagenome</name>
    <dbReference type="NCBI Taxonomy" id="408172"/>
    <lineage>
        <taxon>unclassified sequences</taxon>
        <taxon>metagenomes</taxon>
        <taxon>ecological metagenomes</taxon>
    </lineage>
</organism>
<reference evidence="1" key="1">
    <citation type="submission" date="2018-05" db="EMBL/GenBank/DDBJ databases">
        <authorList>
            <person name="Lanie J.A."/>
            <person name="Ng W.-L."/>
            <person name="Kazmierczak K.M."/>
            <person name="Andrzejewski T.M."/>
            <person name="Davidsen T.M."/>
            <person name="Wayne K.J."/>
            <person name="Tettelin H."/>
            <person name="Glass J.I."/>
            <person name="Rusch D."/>
            <person name="Podicherti R."/>
            <person name="Tsui H.-C.T."/>
            <person name="Winkler M.E."/>
        </authorList>
    </citation>
    <scope>NUCLEOTIDE SEQUENCE</scope>
</reference>
<dbReference type="AlphaFoldDB" id="A0A381NJC6"/>
<proteinExistence type="predicted"/>
<protein>
    <submittedName>
        <fullName evidence="1">Uncharacterized protein</fullName>
    </submittedName>
</protein>
<accession>A0A381NJC6</accession>
<evidence type="ECO:0000313" key="1">
    <source>
        <dbReference type="EMBL" id="SUZ54706.1"/>
    </source>
</evidence>